<dbReference type="CDD" id="cd05233">
    <property type="entry name" value="SDR_c"/>
    <property type="match status" value="1"/>
</dbReference>
<dbReference type="AlphaFoldDB" id="A0A2K0WFA1"/>
<dbReference type="InterPro" id="IPR002347">
    <property type="entry name" value="SDR_fam"/>
</dbReference>
<dbReference type="Proteomes" id="UP000236664">
    <property type="component" value="Unassembled WGS sequence"/>
</dbReference>
<evidence type="ECO:0000256" key="2">
    <source>
        <dbReference type="ARBA" id="ARBA00023002"/>
    </source>
</evidence>
<name>A0A2K0WFA1_GIBNY</name>
<sequence length="160" mass="17005">MNLAGKVAIVTGCSSGVGLRTTELFLSLGAKVLGLDRTPFSLDRPGFRFQTCDMGRADNIKEAVEVYRATYGSKLDILANVAGVMDNFASADTMTDDMWERNININVKGPTLLTREILPLMKNRGQGSIINVGSKSSTSGASAGVAYTASKHALVSQEEA</sequence>
<comment type="caution">
    <text evidence="3">The sequence shown here is derived from an EMBL/GenBank/DDBJ whole genome shotgun (WGS) entry which is preliminary data.</text>
</comment>
<gene>
    <name evidence="3" type="ORF">FNYG_05770</name>
</gene>
<dbReference type="Pfam" id="PF00106">
    <property type="entry name" value="adh_short"/>
    <property type="match status" value="1"/>
</dbReference>
<dbReference type="STRING" id="42673.A0A2K0WFA1"/>
<dbReference type="PRINTS" id="PR00081">
    <property type="entry name" value="GDHRDH"/>
</dbReference>
<dbReference type="SUPFAM" id="SSF51735">
    <property type="entry name" value="NAD(P)-binding Rossmann-fold domains"/>
    <property type="match status" value="1"/>
</dbReference>
<dbReference type="PRINTS" id="PR00080">
    <property type="entry name" value="SDRFAMILY"/>
</dbReference>
<proteinExistence type="inferred from homology"/>
<dbReference type="GO" id="GO:0016491">
    <property type="term" value="F:oxidoreductase activity"/>
    <property type="evidence" value="ECO:0007669"/>
    <property type="project" value="UniProtKB-KW"/>
</dbReference>
<evidence type="ECO:0000313" key="4">
    <source>
        <dbReference type="Proteomes" id="UP000236664"/>
    </source>
</evidence>
<dbReference type="Gene3D" id="3.40.50.720">
    <property type="entry name" value="NAD(P)-binding Rossmann-like Domain"/>
    <property type="match status" value="1"/>
</dbReference>
<dbReference type="EMBL" id="MTQA01000072">
    <property type="protein sequence ID" value="PNP80955.1"/>
    <property type="molecule type" value="Genomic_DNA"/>
</dbReference>
<keyword evidence="4" id="KW-1185">Reference proteome</keyword>
<comment type="similarity">
    <text evidence="1">Belongs to the short-chain dehydrogenases/reductases (SDR) family.</text>
</comment>
<dbReference type="OrthoDB" id="1274115at2759"/>
<dbReference type="InterPro" id="IPR036291">
    <property type="entry name" value="NAD(P)-bd_dom_sf"/>
</dbReference>
<evidence type="ECO:0000256" key="1">
    <source>
        <dbReference type="ARBA" id="ARBA00006484"/>
    </source>
</evidence>
<evidence type="ECO:0000313" key="3">
    <source>
        <dbReference type="EMBL" id="PNP80955.1"/>
    </source>
</evidence>
<protein>
    <submittedName>
        <fullName evidence="3">Uncharacterized protein</fullName>
    </submittedName>
</protein>
<organism evidence="3 4">
    <name type="scientific">Gibberella nygamai</name>
    <name type="common">Bean root rot disease fungus</name>
    <name type="synonym">Fusarium nygamai</name>
    <dbReference type="NCBI Taxonomy" id="42673"/>
    <lineage>
        <taxon>Eukaryota</taxon>
        <taxon>Fungi</taxon>
        <taxon>Dikarya</taxon>
        <taxon>Ascomycota</taxon>
        <taxon>Pezizomycotina</taxon>
        <taxon>Sordariomycetes</taxon>
        <taxon>Hypocreomycetidae</taxon>
        <taxon>Hypocreales</taxon>
        <taxon>Nectriaceae</taxon>
        <taxon>Fusarium</taxon>
        <taxon>Fusarium fujikuroi species complex</taxon>
    </lineage>
</organism>
<accession>A0A2K0WFA1</accession>
<keyword evidence="2" id="KW-0560">Oxidoreductase</keyword>
<dbReference type="PANTHER" id="PTHR24321:SF8">
    <property type="entry name" value="ESTRADIOL 17-BETA-DEHYDROGENASE 8-RELATED"/>
    <property type="match status" value="1"/>
</dbReference>
<dbReference type="PANTHER" id="PTHR24321">
    <property type="entry name" value="DEHYDROGENASES, SHORT CHAIN"/>
    <property type="match status" value="1"/>
</dbReference>
<reference evidence="3 4" key="1">
    <citation type="submission" date="2017-06" db="EMBL/GenBank/DDBJ databases">
        <title>Genome of Fusarium nygamai isolate CS10214.</title>
        <authorList>
            <person name="Gardiner D.M."/>
            <person name="Obanor F."/>
            <person name="Kazan K."/>
        </authorList>
    </citation>
    <scope>NUCLEOTIDE SEQUENCE [LARGE SCALE GENOMIC DNA]</scope>
    <source>
        <strain evidence="3 4">CS10214</strain>
    </source>
</reference>